<dbReference type="PANTHER" id="PTHR43355:SF2">
    <property type="entry name" value="FLAVIN REDUCTASE (NADPH)"/>
    <property type="match status" value="1"/>
</dbReference>
<dbReference type="InterPro" id="IPR016040">
    <property type="entry name" value="NAD(P)-bd_dom"/>
</dbReference>
<proteinExistence type="inferred from homology"/>
<reference evidence="3 4" key="1">
    <citation type="journal article" date="2014" name="Genome Biol. Evol.">
        <title>Comparative genomics and transcriptomics analyses reveal divergent lifestyle features of nematode endoparasitic fungus Hirsutella minnesotensis.</title>
        <authorList>
            <person name="Lai Y."/>
            <person name="Liu K."/>
            <person name="Zhang X."/>
            <person name="Zhang X."/>
            <person name="Li K."/>
            <person name="Wang N."/>
            <person name="Shu C."/>
            <person name="Wu Y."/>
            <person name="Wang C."/>
            <person name="Bushley K.E."/>
            <person name="Xiang M."/>
            <person name="Liu X."/>
        </authorList>
    </citation>
    <scope>NUCLEOTIDE SEQUENCE [LARGE SCALE GENOMIC DNA]</scope>
    <source>
        <strain evidence="3 4">3608</strain>
    </source>
</reference>
<dbReference type="EMBL" id="KQ030511">
    <property type="protein sequence ID" value="KJZ76446.1"/>
    <property type="molecule type" value="Genomic_DNA"/>
</dbReference>
<accession>A0A0F7ZLI1</accession>
<dbReference type="Proteomes" id="UP000054481">
    <property type="component" value="Unassembled WGS sequence"/>
</dbReference>
<name>A0A0F7ZLI1_9HYPO</name>
<dbReference type="Gene3D" id="3.40.50.720">
    <property type="entry name" value="NAD(P)-binding Rossmann-like Domain"/>
    <property type="match status" value="1"/>
</dbReference>
<gene>
    <name evidence="3" type="ORF">HIM_04175</name>
</gene>
<dbReference type="InterPro" id="IPR036291">
    <property type="entry name" value="NAD(P)-bd_dom_sf"/>
</dbReference>
<sequence>MTSTATINMQVLLLGASGRNGSLVLESALARGHQVTALVRSPSTFTVKHKNLNLVKGSPLSLPDLQSALQSCPGVDAVLIALGHRRLGSSPFAGPTPDSLHDLMERAVRTLLRAIEAVHLAKAPKLIINSSVGVGASWGSMILPLRLIFSNAAPMRIGLEDHANVDRITRESGLPFVLARAARLTDESAKPVRVWGEDGEGTPWMASISRASLAEWMVDAIGSAKYDGQAPVLTN</sequence>
<evidence type="ECO:0000313" key="3">
    <source>
        <dbReference type="EMBL" id="KJZ76446.1"/>
    </source>
</evidence>
<dbReference type="InterPro" id="IPR051606">
    <property type="entry name" value="Polyketide_Oxido-like"/>
</dbReference>
<dbReference type="Pfam" id="PF13460">
    <property type="entry name" value="NAD_binding_10"/>
    <property type="match status" value="1"/>
</dbReference>
<comment type="similarity">
    <text evidence="1">Belongs to the avfA family.</text>
</comment>
<evidence type="ECO:0000256" key="1">
    <source>
        <dbReference type="ARBA" id="ARBA00038376"/>
    </source>
</evidence>
<dbReference type="AlphaFoldDB" id="A0A0F7ZLI1"/>
<evidence type="ECO:0000313" key="4">
    <source>
        <dbReference type="Proteomes" id="UP000054481"/>
    </source>
</evidence>
<dbReference type="PANTHER" id="PTHR43355">
    <property type="entry name" value="FLAVIN REDUCTASE (NADPH)"/>
    <property type="match status" value="1"/>
</dbReference>
<feature type="domain" description="NAD(P)-binding" evidence="2">
    <location>
        <begin position="15"/>
        <end position="221"/>
    </location>
</feature>
<evidence type="ECO:0000259" key="2">
    <source>
        <dbReference type="Pfam" id="PF13460"/>
    </source>
</evidence>
<dbReference type="GO" id="GO:0004074">
    <property type="term" value="F:biliverdin reductase [NAD(P)H] activity"/>
    <property type="evidence" value="ECO:0007669"/>
    <property type="project" value="TreeGrafter"/>
</dbReference>
<protein>
    <recommendedName>
        <fullName evidence="2">NAD(P)-binding domain-containing protein</fullName>
    </recommendedName>
</protein>
<keyword evidence="4" id="KW-1185">Reference proteome</keyword>
<dbReference type="SUPFAM" id="SSF51735">
    <property type="entry name" value="NAD(P)-binding Rossmann-fold domains"/>
    <property type="match status" value="1"/>
</dbReference>
<organism evidence="3 4">
    <name type="scientific">Hirsutella minnesotensis 3608</name>
    <dbReference type="NCBI Taxonomy" id="1043627"/>
    <lineage>
        <taxon>Eukaryota</taxon>
        <taxon>Fungi</taxon>
        <taxon>Dikarya</taxon>
        <taxon>Ascomycota</taxon>
        <taxon>Pezizomycotina</taxon>
        <taxon>Sordariomycetes</taxon>
        <taxon>Hypocreomycetidae</taxon>
        <taxon>Hypocreales</taxon>
        <taxon>Ophiocordycipitaceae</taxon>
        <taxon>Hirsutella</taxon>
    </lineage>
</organism>
<dbReference type="OrthoDB" id="419598at2759"/>
<dbReference type="GO" id="GO:0042602">
    <property type="term" value="F:riboflavin reductase (NADPH) activity"/>
    <property type="evidence" value="ECO:0007669"/>
    <property type="project" value="TreeGrafter"/>
</dbReference>